<dbReference type="Pfam" id="PF00561">
    <property type="entry name" value="Abhydrolase_1"/>
    <property type="match status" value="1"/>
</dbReference>
<evidence type="ECO:0000313" key="4">
    <source>
        <dbReference type="EMBL" id="EKE81536.1"/>
    </source>
</evidence>
<keyword evidence="4" id="KW-0378">Hydrolase</keyword>
<comment type="caution">
    <text evidence="4">The sequence shown here is derived from an EMBL/GenBank/DDBJ whole genome shotgun (WGS) entry which is preliminary data.</text>
</comment>
<feature type="domain" description="AB hydrolase-1" evidence="3">
    <location>
        <begin position="63"/>
        <end position="305"/>
    </location>
</feature>
<dbReference type="OrthoDB" id="332676at2"/>
<dbReference type="PIRSF" id="PIRSF005211">
    <property type="entry name" value="Ab_hydro_YheT"/>
    <property type="match status" value="1"/>
</dbReference>
<accession>K2JDQ8</accession>
<dbReference type="GO" id="GO:0034338">
    <property type="term" value="F:short-chain carboxylesterase activity"/>
    <property type="evidence" value="ECO:0007669"/>
    <property type="project" value="TreeGrafter"/>
</dbReference>
<comment type="similarity">
    <text evidence="1">Belongs to the AB hydrolase superfamily. AB hydrolase 4 family.</text>
</comment>
<dbReference type="PANTHER" id="PTHR10794:SF94">
    <property type="entry name" value="ESTERASE YHET-RELATED"/>
    <property type="match status" value="1"/>
</dbReference>
<dbReference type="RefSeq" id="WP_008489465.1">
    <property type="nucleotide sequence ID" value="NZ_AMRG01000013.1"/>
</dbReference>
<evidence type="ECO:0000256" key="1">
    <source>
        <dbReference type="ARBA" id="ARBA00010884"/>
    </source>
</evidence>
<name>K2JDQ8_9GAMM</name>
<dbReference type="PATRIC" id="fig|740709.3.peg.2158"/>
<sequence>MSIINSDFSPPWWLGNGHLQTLLPRLLYRKRPFQGRWQTFTLSDGDMLDLCWHEHALASPTRPLLVIFHGLEGSVDSPYVWQLMQAAKNQQWDSVVMHFRGCGPRQLNRLARAYHSGDSGDARELLDYLRQQNPQRPMLACGFSLGGNMLAKLLSEKPAVPLSGAVVCAAPLDLYAAAERIDQGFSKIYRRYLLTPLKQKFQRKQALGIITAEHPLAKVEVSSMRSFWQFDDKITAPLHGFASIDDYYTQASAKPRLKQVQTPLHIIHAKDDPFMTAAVIPTANELAPATTYELSQRGGHMGFIDFQRGHFKSWLPDRICRVLNQFLTP</sequence>
<dbReference type="AlphaFoldDB" id="K2JDQ8"/>
<dbReference type="Proteomes" id="UP000014115">
    <property type="component" value="Unassembled WGS sequence"/>
</dbReference>
<dbReference type="SUPFAM" id="SSF53474">
    <property type="entry name" value="alpha/beta-Hydrolases"/>
    <property type="match status" value="1"/>
</dbReference>
<evidence type="ECO:0000313" key="5">
    <source>
        <dbReference type="Proteomes" id="UP000014115"/>
    </source>
</evidence>
<dbReference type="InterPro" id="IPR029058">
    <property type="entry name" value="AB_hydrolase_fold"/>
</dbReference>
<feature type="active site" description="Charge relay system" evidence="2">
    <location>
        <position position="272"/>
    </location>
</feature>
<feature type="active site" description="Charge relay system" evidence="2">
    <location>
        <position position="300"/>
    </location>
</feature>
<dbReference type="InterPro" id="IPR012020">
    <property type="entry name" value="ABHD4"/>
</dbReference>
<dbReference type="GO" id="GO:0047372">
    <property type="term" value="F:monoacylglycerol lipase activity"/>
    <property type="evidence" value="ECO:0007669"/>
    <property type="project" value="TreeGrafter"/>
</dbReference>
<protein>
    <submittedName>
        <fullName evidence="4">Hydrolase</fullName>
    </submittedName>
</protein>
<evidence type="ECO:0000256" key="2">
    <source>
        <dbReference type="PIRSR" id="PIRSR005211-1"/>
    </source>
</evidence>
<proteinExistence type="inferred from homology"/>
<organism evidence="4 5">
    <name type="scientific">Idiomarina xiamenensis 10-D-4</name>
    <dbReference type="NCBI Taxonomy" id="740709"/>
    <lineage>
        <taxon>Bacteria</taxon>
        <taxon>Pseudomonadati</taxon>
        <taxon>Pseudomonadota</taxon>
        <taxon>Gammaproteobacteria</taxon>
        <taxon>Alteromonadales</taxon>
        <taxon>Idiomarinaceae</taxon>
        <taxon>Idiomarina</taxon>
    </lineage>
</organism>
<dbReference type="InterPro" id="IPR050960">
    <property type="entry name" value="AB_hydrolase_4_sf"/>
</dbReference>
<keyword evidence="5" id="KW-1185">Reference proteome</keyword>
<dbReference type="InterPro" id="IPR000073">
    <property type="entry name" value="AB_hydrolase_1"/>
</dbReference>
<dbReference type="NCBIfam" id="NF008218">
    <property type="entry name" value="PRK10985.1"/>
    <property type="match status" value="1"/>
</dbReference>
<dbReference type="STRING" id="740709.A10D4_10676"/>
<dbReference type="EMBL" id="AMRG01000013">
    <property type="protein sequence ID" value="EKE81536.1"/>
    <property type="molecule type" value="Genomic_DNA"/>
</dbReference>
<dbReference type="PANTHER" id="PTHR10794">
    <property type="entry name" value="ABHYDROLASE DOMAIN-CONTAINING PROTEIN"/>
    <property type="match status" value="1"/>
</dbReference>
<gene>
    <name evidence="4" type="ORF">A10D4_10676</name>
</gene>
<dbReference type="eggNOG" id="COG0429">
    <property type="taxonomic scope" value="Bacteria"/>
</dbReference>
<reference evidence="4 5" key="1">
    <citation type="journal article" date="2012" name="J. Bacteriol.">
        <title>Genome Sequence of Idiomarina xiamenensis Type Strain 10-D-4.</title>
        <authorList>
            <person name="Lai Q."/>
            <person name="Wang L."/>
            <person name="Wang W."/>
            <person name="Shao Z."/>
        </authorList>
    </citation>
    <scope>NUCLEOTIDE SEQUENCE [LARGE SCALE GENOMIC DNA]</scope>
    <source>
        <strain evidence="4 5">10-D-4</strain>
    </source>
</reference>
<dbReference type="Gene3D" id="3.40.50.1820">
    <property type="entry name" value="alpha/beta hydrolase"/>
    <property type="match status" value="1"/>
</dbReference>
<feature type="active site" description="Charge relay system" evidence="2">
    <location>
        <position position="144"/>
    </location>
</feature>
<evidence type="ECO:0000259" key="3">
    <source>
        <dbReference type="Pfam" id="PF00561"/>
    </source>
</evidence>